<organism evidence="1 2">
    <name type="scientific">Ruminococcus albus SY3</name>
    <dbReference type="NCBI Taxonomy" id="1341156"/>
    <lineage>
        <taxon>Bacteria</taxon>
        <taxon>Bacillati</taxon>
        <taxon>Bacillota</taxon>
        <taxon>Clostridia</taxon>
        <taxon>Eubacteriales</taxon>
        <taxon>Oscillospiraceae</taxon>
        <taxon>Ruminococcus</taxon>
    </lineage>
</organism>
<evidence type="ECO:0000313" key="2">
    <source>
        <dbReference type="Proteomes" id="UP000021369"/>
    </source>
</evidence>
<dbReference type="Gene3D" id="1.20.1500.10">
    <property type="entry name" value="YheA/YmcA-like"/>
    <property type="match status" value="1"/>
</dbReference>
<proteinExistence type="predicted"/>
<protein>
    <recommendedName>
        <fullName evidence="3">YlbF family regulator</fullName>
    </recommendedName>
</protein>
<comment type="caution">
    <text evidence="1">The sequence shown here is derived from an EMBL/GenBank/DDBJ whole genome shotgun (WGS) entry which is preliminary data.</text>
</comment>
<name>A0A011UXD2_RUMAL</name>
<dbReference type="InterPro" id="IPR010368">
    <property type="entry name" value="Com_YlbF"/>
</dbReference>
<reference evidence="1 2" key="1">
    <citation type="submission" date="2013-06" db="EMBL/GenBank/DDBJ databases">
        <title>Rumen cellulosomics: divergent fiber-degrading strategies revealed by comparative genome-wide analysis of six Ruminococcal strains.</title>
        <authorList>
            <person name="Dassa B."/>
            <person name="Borovok I."/>
            <person name="Lamed R."/>
            <person name="Flint H."/>
            <person name="Yeoman C.J."/>
            <person name="White B."/>
            <person name="Bayer E.A."/>
        </authorList>
    </citation>
    <scope>NUCLEOTIDE SEQUENCE [LARGE SCALE GENOMIC DNA]</scope>
    <source>
        <strain evidence="1 2">SY3</strain>
    </source>
</reference>
<accession>A0A011UXD2</accession>
<dbReference type="AlphaFoldDB" id="A0A011UXD2"/>
<dbReference type="SUPFAM" id="SSF158622">
    <property type="entry name" value="YheA/YmcA-like"/>
    <property type="match status" value="1"/>
</dbReference>
<dbReference type="EMBL" id="JEOB01000004">
    <property type="protein sequence ID" value="EXM37872.1"/>
    <property type="molecule type" value="Genomic_DNA"/>
</dbReference>
<dbReference type="Proteomes" id="UP000021369">
    <property type="component" value="Unassembled WGS sequence"/>
</dbReference>
<dbReference type="PATRIC" id="fig|1341156.4.peg.2860"/>
<keyword evidence="2" id="KW-1185">Reference proteome</keyword>
<evidence type="ECO:0008006" key="3">
    <source>
        <dbReference type="Google" id="ProtNLM"/>
    </source>
</evidence>
<dbReference type="OrthoDB" id="1860383at2"/>
<dbReference type="RefSeq" id="WP_024856638.1">
    <property type="nucleotide sequence ID" value="NZ_JEOB01000004.1"/>
</dbReference>
<sequence>MNVIELTRQLGKAIQEDERYKKYEAACALNDTDTEIQNEIGKFNQMRQDLSVEMRKPDKDADRLTTLDHDIKELYDKIMAMPKMIEYNEAKADIDALMKSVYYILQQAANGEDPETCPAQAPSGCTGSCSTCGGCG</sequence>
<gene>
    <name evidence="1" type="ORF">RASY3_16305</name>
</gene>
<dbReference type="InterPro" id="IPR023378">
    <property type="entry name" value="YheA/YmcA-like_dom_sf"/>
</dbReference>
<evidence type="ECO:0000313" key="1">
    <source>
        <dbReference type="EMBL" id="EXM37872.1"/>
    </source>
</evidence>
<dbReference type="Pfam" id="PF06133">
    <property type="entry name" value="Com_YlbF"/>
    <property type="match status" value="1"/>
</dbReference>